<dbReference type="Proteomes" id="UP001203342">
    <property type="component" value="Unassembled WGS sequence"/>
</dbReference>
<evidence type="ECO:0000313" key="2">
    <source>
        <dbReference type="Proteomes" id="UP001203342"/>
    </source>
</evidence>
<proteinExistence type="predicted"/>
<evidence type="ECO:0000313" key="1">
    <source>
        <dbReference type="EMBL" id="MCL9769043.1"/>
    </source>
</evidence>
<name>A0ABT0TDJ4_9FLAO</name>
<evidence type="ECO:0008006" key="3">
    <source>
        <dbReference type="Google" id="ProtNLM"/>
    </source>
</evidence>
<protein>
    <recommendedName>
        <fullName evidence="3">DUF4136 domain-containing protein</fullName>
    </recommendedName>
</protein>
<reference evidence="1 2" key="1">
    <citation type="submission" date="2022-05" db="EMBL/GenBank/DDBJ databases">
        <title>Flavobacterium sp., isolated from activated sludge.</title>
        <authorList>
            <person name="Ran Q."/>
        </authorList>
    </citation>
    <scope>NUCLEOTIDE SEQUENCE [LARGE SCALE GENOMIC DNA]</scope>
    <source>
        <strain evidence="1 2">HXWNR69</strain>
    </source>
</reference>
<keyword evidence="2" id="KW-1185">Reference proteome</keyword>
<dbReference type="EMBL" id="JAMLJN010000001">
    <property type="protein sequence ID" value="MCL9769043.1"/>
    <property type="molecule type" value="Genomic_DNA"/>
</dbReference>
<gene>
    <name evidence="1" type="ORF">NAT47_01290</name>
</gene>
<sequence>MFLVFLFSSCNLPKYYFKDDSITTGVDFSEGKWLLDRIQTSKENEDKLTKMTTDFFEKKLDQRFNTVFNEKVLISQKNNFPLSSEELKQIKIGTNYDFFIQIKSGNSKNELGAIDATPARFNSNLTNEASIQLIIYDLNTKQVIYHKNAFGVTGNPEKSNSDVTFSKSSQSLLFGSLKKIFKDLDEKSIL</sequence>
<accession>A0ABT0TDJ4</accession>
<comment type="caution">
    <text evidence="1">The sequence shown here is derived from an EMBL/GenBank/DDBJ whole genome shotgun (WGS) entry which is preliminary data.</text>
</comment>
<organism evidence="1 2">
    <name type="scientific">Flavobacterium fragile</name>
    <dbReference type="NCBI Taxonomy" id="2949085"/>
    <lineage>
        <taxon>Bacteria</taxon>
        <taxon>Pseudomonadati</taxon>
        <taxon>Bacteroidota</taxon>
        <taxon>Flavobacteriia</taxon>
        <taxon>Flavobacteriales</taxon>
        <taxon>Flavobacteriaceae</taxon>
        <taxon>Flavobacterium</taxon>
    </lineage>
</organism>